<sequence>MNQTHIFNDHYFFNNINMNTEPQNIISPKPNIENTNEKIQNQTQRNAIKNNKKRLGSYKTSPERLFFD</sequence>
<dbReference type="Proteomes" id="UP000292282">
    <property type="component" value="Unassembled WGS sequence"/>
</dbReference>
<organism evidence="2 3">
    <name type="scientific">Hamiltosporidium tvaerminnensis</name>
    <dbReference type="NCBI Taxonomy" id="1176355"/>
    <lineage>
        <taxon>Eukaryota</taxon>
        <taxon>Fungi</taxon>
        <taxon>Fungi incertae sedis</taxon>
        <taxon>Microsporidia</taxon>
        <taxon>Dubosqiidae</taxon>
        <taxon>Hamiltosporidium</taxon>
    </lineage>
</organism>
<feature type="region of interest" description="Disordered" evidence="1">
    <location>
        <begin position="30"/>
        <end position="68"/>
    </location>
</feature>
<gene>
    <name evidence="2" type="ORF">CWI38_0017p0080</name>
</gene>
<protein>
    <submittedName>
        <fullName evidence="2">Uncharacterized protein</fullName>
    </submittedName>
</protein>
<proteinExistence type="predicted"/>
<feature type="compositionally biased region" description="Polar residues" evidence="1">
    <location>
        <begin position="30"/>
        <end position="49"/>
    </location>
</feature>
<reference evidence="2 3" key="1">
    <citation type="submission" date="2017-12" db="EMBL/GenBank/DDBJ databases">
        <authorList>
            <person name="Pombert J.-F."/>
            <person name="Haag K.L."/>
            <person name="Ebert D."/>
        </authorList>
    </citation>
    <scope>NUCLEOTIDE SEQUENCE [LARGE SCALE GENOMIC DNA]</scope>
    <source>
        <strain evidence="2">IL-G-3</strain>
    </source>
</reference>
<evidence type="ECO:0000313" key="3">
    <source>
        <dbReference type="Proteomes" id="UP000292282"/>
    </source>
</evidence>
<dbReference type="VEuPathDB" id="MicrosporidiaDB:CWI38_0017p0080"/>
<accession>A0A4Q9M3R9</accession>
<dbReference type="AlphaFoldDB" id="A0A4Q9M3R9"/>
<evidence type="ECO:0000256" key="1">
    <source>
        <dbReference type="SAM" id="MobiDB-lite"/>
    </source>
</evidence>
<dbReference type="EMBL" id="PITK01000017">
    <property type="protein sequence ID" value="TBU20847.1"/>
    <property type="molecule type" value="Genomic_DNA"/>
</dbReference>
<name>A0A4Q9M3R9_9MICR</name>
<keyword evidence="3" id="KW-1185">Reference proteome</keyword>
<evidence type="ECO:0000313" key="2">
    <source>
        <dbReference type="EMBL" id="TBU20847.1"/>
    </source>
</evidence>
<comment type="caution">
    <text evidence="2">The sequence shown here is derived from an EMBL/GenBank/DDBJ whole genome shotgun (WGS) entry which is preliminary data.</text>
</comment>